<dbReference type="InterPro" id="IPR027417">
    <property type="entry name" value="P-loop_NTPase"/>
</dbReference>
<evidence type="ECO:0000256" key="11">
    <source>
        <dbReference type="ARBA" id="ARBA00023242"/>
    </source>
</evidence>
<dbReference type="SUPFAM" id="SSF57997">
    <property type="entry name" value="Tropomyosin"/>
    <property type="match status" value="1"/>
</dbReference>
<dbReference type="SUPFAM" id="SSF75553">
    <property type="entry name" value="Smc hinge domain"/>
    <property type="match status" value="1"/>
</dbReference>
<name>A0ABD2PE18_9CUCU</name>
<comment type="subcellular location">
    <subcellularLocation>
        <location evidence="2">Chromosome</location>
    </subcellularLocation>
    <subcellularLocation>
        <location evidence="1">Nucleus</location>
    </subcellularLocation>
</comment>
<organism evidence="15 16">
    <name type="scientific">Cryptolaemus montrouzieri</name>
    <dbReference type="NCBI Taxonomy" id="559131"/>
    <lineage>
        <taxon>Eukaryota</taxon>
        <taxon>Metazoa</taxon>
        <taxon>Ecdysozoa</taxon>
        <taxon>Arthropoda</taxon>
        <taxon>Hexapoda</taxon>
        <taxon>Insecta</taxon>
        <taxon>Pterygota</taxon>
        <taxon>Neoptera</taxon>
        <taxon>Endopterygota</taxon>
        <taxon>Coleoptera</taxon>
        <taxon>Polyphaga</taxon>
        <taxon>Cucujiformia</taxon>
        <taxon>Coccinelloidea</taxon>
        <taxon>Coccinellidae</taxon>
        <taxon>Scymninae</taxon>
        <taxon>Scymnini</taxon>
        <taxon>Cryptolaemus</taxon>
    </lineage>
</organism>
<keyword evidence="4" id="KW-0158">Chromosome</keyword>
<evidence type="ECO:0000313" key="15">
    <source>
        <dbReference type="EMBL" id="KAL3288876.1"/>
    </source>
</evidence>
<feature type="region of interest" description="Disordered" evidence="13">
    <location>
        <begin position="1"/>
        <end position="35"/>
    </location>
</feature>
<evidence type="ECO:0000256" key="9">
    <source>
        <dbReference type="ARBA" id="ARBA00023172"/>
    </source>
</evidence>
<dbReference type="GO" id="GO:0005634">
    <property type="term" value="C:nucleus"/>
    <property type="evidence" value="ECO:0007669"/>
    <property type="project" value="UniProtKB-SubCell"/>
</dbReference>
<feature type="coiled-coil region" evidence="12">
    <location>
        <begin position="866"/>
        <end position="907"/>
    </location>
</feature>
<dbReference type="Gene3D" id="3.40.50.300">
    <property type="entry name" value="P-loop containing nucleotide triphosphate hydrolases"/>
    <property type="match status" value="2"/>
</dbReference>
<evidence type="ECO:0000256" key="1">
    <source>
        <dbReference type="ARBA" id="ARBA00004123"/>
    </source>
</evidence>
<keyword evidence="16" id="KW-1185">Reference proteome</keyword>
<comment type="similarity">
    <text evidence="3">Belongs to the SMC family. SMC6 subfamily.</text>
</comment>
<feature type="coiled-coil region" evidence="12">
    <location>
        <begin position="661"/>
        <end position="835"/>
    </location>
</feature>
<dbReference type="GO" id="GO:0006310">
    <property type="term" value="P:DNA recombination"/>
    <property type="evidence" value="ECO:0007669"/>
    <property type="project" value="UniProtKB-KW"/>
</dbReference>
<protein>
    <recommendedName>
        <fullName evidence="14">RecF/RecN/SMC N-terminal domain-containing protein</fullName>
    </recommendedName>
</protein>
<gene>
    <name evidence="15" type="ORF">HHI36_003322</name>
</gene>
<evidence type="ECO:0000256" key="12">
    <source>
        <dbReference type="SAM" id="Coils"/>
    </source>
</evidence>
<dbReference type="GO" id="GO:0005694">
    <property type="term" value="C:chromosome"/>
    <property type="evidence" value="ECO:0007669"/>
    <property type="project" value="UniProtKB-SubCell"/>
</dbReference>
<evidence type="ECO:0000256" key="2">
    <source>
        <dbReference type="ARBA" id="ARBA00004286"/>
    </source>
</evidence>
<evidence type="ECO:0000256" key="7">
    <source>
        <dbReference type="ARBA" id="ARBA00022840"/>
    </source>
</evidence>
<evidence type="ECO:0000256" key="4">
    <source>
        <dbReference type="ARBA" id="ARBA00022454"/>
    </source>
</evidence>
<dbReference type="Pfam" id="PF02463">
    <property type="entry name" value="SMC_N"/>
    <property type="match status" value="1"/>
</dbReference>
<evidence type="ECO:0000259" key="14">
    <source>
        <dbReference type="Pfam" id="PF02463"/>
    </source>
</evidence>
<dbReference type="EMBL" id="JABFTP020000185">
    <property type="protein sequence ID" value="KAL3288876.1"/>
    <property type="molecule type" value="Genomic_DNA"/>
</dbReference>
<evidence type="ECO:0000256" key="5">
    <source>
        <dbReference type="ARBA" id="ARBA00022741"/>
    </source>
</evidence>
<keyword evidence="11" id="KW-0539">Nucleus</keyword>
<dbReference type="GO" id="GO:0006281">
    <property type="term" value="P:DNA repair"/>
    <property type="evidence" value="ECO:0007669"/>
    <property type="project" value="UniProtKB-KW"/>
</dbReference>
<evidence type="ECO:0000313" key="16">
    <source>
        <dbReference type="Proteomes" id="UP001516400"/>
    </source>
</evidence>
<dbReference type="InterPro" id="IPR036277">
    <property type="entry name" value="SMC_hinge_sf"/>
</dbReference>
<feature type="compositionally biased region" description="Basic and acidic residues" evidence="13">
    <location>
        <begin position="24"/>
        <end position="35"/>
    </location>
</feature>
<accession>A0ABD2PE18</accession>
<feature type="coiled-coil region" evidence="12">
    <location>
        <begin position="275"/>
        <end position="463"/>
    </location>
</feature>
<evidence type="ECO:0000256" key="10">
    <source>
        <dbReference type="ARBA" id="ARBA00023204"/>
    </source>
</evidence>
<dbReference type="AlphaFoldDB" id="A0ABD2PE18"/>
<proteinExistence type="inferred from homology"/>
<dbReference type="Proteomes" id="UP001516400">
    <property type="component" value="Unassembled WGS sequence"/>
</dbReference>
<dbReference type="PANTHER" id="PTHR19306:SF6">
    <property type="entry name" value="STRUCTURAL MAINTENANCE OF CHROMOSOMES PROTEIN 6"/>
    <property type="match status" value="1"/>
</dbReference>
<keyword evidence="7" id="KW-0067">ATP-binding</keyword>
<comment type="caution">
    <text evidence="15">The sequence shown here is derived from an EMBL/GenBank/DDBJ whole genome shotgun (WGS) entry which is preliminary data.</text>
</comment>
<evidence type="ECO:0000256" key="3">
    <source>
        <dbReference type="ARBA" id="ARBA00006793"/>
    </source>
</evidence>
<feature type="domain" description="RecF/RecN/SMC N-terminal" evidence="14">
    <location>
        <begin position="41"/>
        <end position="1040"/>
    </location>
</feature>
<dbReference type="InterPro" id="IPR003395">
    <property type="entry name" value="RecF/RecN/SMC_N"/>
</dbReference>
<reference evidence="15 16" key="1">
    <citation type="journal article" date="2021" name="BMC Biol.">
        <title>Horizontally acquired antibacterial genes associated with adaptive radiation of ladybird beetles.</title>
        <authorList>
            <person name="Li H.S."/>
            <person name="Tang X.F."/>
            <person name="Huang Y.H."/>
            <person name="Xu Z.Y."/>
            <person name="Chen M.L."/>
            <person name="Du X.Y."/>
            <person name="Qiu B.Y."/>
            <person name="Chen P.T."/>
            <person name="Zhang W."/>
            <person name="Slipinski A."/>
            <person name="Escalona H.E."/>
            <person name="Waterhouse R.M."/>
            <person name="Zwick A."/>
            <person name="Pang H."/>
        </authorList>
    </citation>
    <scope>NUCLEOTIDE SEQUENCE [LARGE SCALE GENOMIC DNA]</scope>
    <source>
        <strain evidence="15">SYSU2018</strain>
    </source>
</reference>
<keyword evidence="10" id="KW-0234">DNA repair</keyword>
<dbReference type="PANTHER" id="PTHR19306">
    <property type="entry name" value="STRUCTURAL MAINTENANCE OF CHROMOSOMES 5,6 SMC5, SMC6"/>
    <property type="match status" value="1"/>
</dbReference>
<dbReference type="GO" id="GO:0005524">
    <property type="term" value="F:ATP binding"/>
    <property type="evidence" value="ECO:0007669"/>
    <property type="project" value="UniProtKB-KW"/>
</dbReference>
<keyword evidence="6" id="KW-0227">DNA damage</keyword>
<keyword evidence="5" id="KW-0547">Nucleotide-binding</keyword>
<sequence>MESSSSGIKRPKLKQTALQTSKRQKTEETQDNDQEKRAGVITRILLKNFMCHSMLEVNFINNTSVVTGQNGSGKSAILTALVVGLGGKASLTNRGTSIKGFVKAGRNSATVEITMYNGGPMAYRPNIYGDSITVSRHFTASGSSSYKIRDHTGKMISNQAREVQNIVNSLNIQVDNPICVLNQDTSRNFLSSNDPKHKFTLFVKATKLETLAIEYSRIMTNMRDSIRLLEDKTRNFGKMKDDIKKLKHRINQHKSMKNLKDERASLHAELLWAKVRDMELEIQSQMDTIDGLSKKYDNFKQNTAKRSEEVERLRNSIREVEQQICELKNTIEVQSRPYSDAKKTLEKLMMLYQEKDREKRSLQNTIKSKKQDIQVLEQDITNSNENMKKVEQEKVERLRRIEEMEQKIKANEDILQTARNEVFQLKSDVARKEQDDSNFKQEIREIEQRISQYQERLRSLENEDGNSLLLYGRHIPQVRQLIEQNKNKFQQIPRGPLGSYIKLKDKKWAVAAEGYIGKGLLNSFLVDNKTDNQLLVQLFNKVAPDRIPTIITSKFYHEVHNVSKNLVQAPSDCVGLFDMLEIEDPVVANCIIDESNVEGILLIPSDDRAMKLLSNIENVPRNCTQGVTIKGDRYFPDPNYKTYCSDYHQAQYLQVDAGDYLKQLNDRIEASKQQKQAVLNQYKQIKNEMNIQRSKQNELETKIKRLITNRSDIRRQLDELKATAEPEATSIEVLETELLEVKNVLNEKTANLERLDEELKELGTPMKETEVRLKHLKSAIKNLEERVPTLQDQIREKKIRIREISTNTEFDDRKIAECEARLQEHRARLVTKQSNKEHHLNEATKLGLRPDGIRGVAEVMDKLSSIETAIRQIQTSSENIDDILEQYKNLTEKSDRANEILNKLGDNVNELKVAARMRKKHYQNTETYFISYIKHSFQKILEFRQFKGSLEIDVEAKKLELIVIPQQGTQGLTTTSNLSGGERSFSTVAFLYSLWQCMEFPFYFLDEFDVYMDKLNRSKVFDILLHHASTKPQLQFVFLTPQDVSFLSRNVTILRLEDPKRFNS</sequence>
<evidence type="ECO:0000256" key="6">
    <source>
        <dbReference type="ARBA" id="ARBA00022763"/>
    </source>
</evidence>
<keyword evidence="8 12" id="KW-0175">Coiled coil</keyword>
<dbReference type="SUPFAM" id="SSF52540">
    <property type="entry name" value="P-loop containing nucleoside triphosphate hydrolases"/>
    <property type="match status" value="1"/>
</dbReference>
<keyword evidence="9" id="KW-0233">DNA recombination</keyword>
<evidence type="ECO:0000256" key="8">
    <source>
        <dbReference type="ARBA" id="ARBA00023054"/>
    </source>
</evidence>
<evidence type="ECO:0000256" key="13">
    <source>
        <dbReference type="SAM" id="MobiDB-lite"/>
    </source>
</evidence>